<dbReference type="Proteomes" id="UP000244962">
    <property type="component" value="Unassembled WGS sequence"/>
</dbReference>
<accession>A0A2U1TER5</accession>
<comment type="caution">
    <text evidence="1">The sequence shown here is derived from an EMBL/GenBank/DDBJ whole genome shotgun (WGS) entry which is preliminary data.</text>
</comment>
<keyword evidence="2" id="KW-1185">Reference proteome</keyword>
<evidence type="ECO:0000313" key="2">
    <source>
        <dbReference type="Proteomes" id="UP000244962"/>
    </source>
</evidence>
<gene>
    <name evidence="1" type="ORF">DF223_07205</name>
</gene>
<protein>
    <submittedName>
        <fullName evidence="1">Uncharacterized protein</fullName>
    </submittedName>
</protein>
<dbReference type="AlphaFoldDB" id="A0A2U1TER5"/>
<dbReference type="EMBL" id="QEFB01000005">
    <property type="protein sequence ID" value="PWC07397.1"/>
    <property type="molecule type" value="Genomic_DNA"/>
</dbReference>
<reference evidence="2" key="1">
    <citation type="submission" date="2018-04" db="EMBL/GenBank/DDBJ databases">
        <authorList>
            <person name="Liu S."/>
            <person name="Wang Z."/>
            <person name="Li J."/>
        </authorList>
    </citation>
    <scope>NUCLEOTIDE SEQUENCE [LARGE SCALE GENOMIC DNA]</scope>
    <source>
        <strain evidence="2">622</strain>
    </source>
</reference>
<organism evidence="1 2">
    <name type="scientific">Mycetocola zhujimingii</name>
    <dbReference type="NCBI Taxonomy" id="2079792"/>
    <lineage>
        <taxon>Bacteria</taxon>
        <taxon>Bacillati</taxon>
        <taxon>Actinomycetota</taxon>
        <taxon>Actinomycetes</taxon>
        <taxon>Micrococcales</taxon>
        <taxon>Microbacteriaceae</taxon>
        <taxon>Mycetocola</taxon>
    </lineage>
</organism>
<sequence length="202" mass="22239">MRWDSLFDDLESQLEQELHSDEGDLRAEEYRHRLGRLTLRERLSTFSGQEAGEREPLSIELVTGDVLVLFPQSFGRDWFSADLAGQGAPAGAVLVPVGAIAGVIVPKTSVSRSLDVSETTDGAPRLTDRIGLAFALRDLCRRRAFVEVHCAGGAGASHSGTIDRVGRDHFDLAVHEQGAPRRDRNVAHQRLVPFEVIAYIRL</sequence>
<name>A0A2U1TER5_9MICO</name>
<dbReference type="RefSeq" id="WP_108962697.1">
    <property type="nucleotide sequence ID" value="NZ_QEFB01000005.1"/>
</dbReference>
<evidence type="ECO:0000313" key="1">
    <source>
        <dbReference type="EMBL" id="PWC07397.1"/>
    </source>
</evidence>
<proteinExistence type="predicted"/>